<evidence type="ECO:0000313" key="2">
    <source>
        <dbReference type="Proteomes" id="UP001187192"/>
    </source>
</evidence>
<accession>A0AA88E9A2</accession>
<proteinExistence type="predicted"/>
<name>A0AA88E9A2_FICCA</name>
<gene>
    <name evidence="1" type="ORF">TIFTF001_037143</name>
</gene>
<protein>
    <submittedName>
        <fullName evidence="1">Uncharacterized protein</fullName>
    </submittedName>
</protein>
<keyword evidence="2" id="KW-1185">Reference proteome</keyword>
<sequence length="90" mass="10203">MKQLKRHILNISYQEVLCNRAPNLRGRAALSARRATRGSAYAAMPPSPPEWAARGAPACHVWRNDMASQSTRPSRLLRPSRYCIFCSYDK</sequence>
<dbReference type="EMBL" id="BTGU01000549">
    <property type="protein sequence ID" value="GMN68086.1"/>
    <property type="molecule type" value="Genomic_DNA"/>
</dbReference>
<dbReference type="Proteomes" id="UP001187192">
    <property type="component" value="Unassembled WGS sequence"/>
</dbReference>
<dbReference type="AlphaFoldDB" id="A0AA88E9A2"/>
<reference evidence="1" key="1">
    <citation type="submission" date="2023-07" db="EMBL/GenBank/DDBJ databases">
        <title>draft genome sequence of fig (Ficus carica).</title>
        <authorList>
            <person name="Takahashi T."/>
            <person name="Nishimura K."/>
        </authorList>
    </citation>
    <scope>NUCLEOTIDE SEQUENCE</scope>
</reference>
<comment type="caution">
    <text evidence="1">The sequence shown here is derived from an EMBL/GenBank/DDBJ whole genome shotgun (WGS) entry which is preliminary data.</text>
</comment>
<evidence type="ECO:0000313" key="1">
    <source>
        <dbReference type="EMBL" id="GMN68086.1"/>
    </source>
</evidence>
<organism evidence="1 2">
    <name type="scientific">Ficus carica</name>
    <name type="common">Common fig</name>
    <dbReference type="NCBI Taxonomy" id="3494"/>
    <lineage>
        <taxon>Eukaryota</taxon>
        <taxon>Viridiplantae</taxon>
        <taxon>Streptophyta</taxon>
        <taxon>Embryophyta</taxon>
        <taxon>Tracheophyta</taxon>
        <taxon>Spermatophyta</taxon>
        <taxon>Magnoliopsida</taxon>
        <taxon>eudicotyledons</taxon>
        <taxon>Gunneridae</taxon>
        <taxon>Pentapetalae</taxon>
        <taxon>rosids</taxon>
        <taxon>fabids</taxon>
        <taxon>Rosales</taxon>
        <taxon>Moraceae</taxon>
        <taxon>Ficeae</taxon>
        <taxon>Ficus</taxon>
    </lineage>
</organism>